<accession>A3SJJ9</accession>
<dbReference type="Proteomes" id="UP000005954">
    <property type="component" value="Unassembled WGS sequence"/>
</dbReference>
<keyword evidence="1" id="KW-1133">Transmembrane helix</keyword>
<feature type="transmembrane region" description="Helical" evidence="1">
    <location>
        <begin position="20"/>
        <end position="40"/>
    </location>
</feature>
<reference evidence="2 3" key="1">
    <citation type="submission" date="2005-12" db="EMBL/GenBank/DDBJ databases">
        <authorList>
            <person name="Moran M.A."/>
            <person name="Ferriera S."/>
            <person name="Johnson J."/>
            <person name="Kravitz S."/>
            <person name="Halpern A."/>
            <person name="Remington K."/>
            <person name="Beeson K."/>
            <person name="Tran B."/>
            <person name="Rogers Y.-H."/>
            <person name="Friedman R."/>
            <person name="Venter J.C."/>
        </authorList>
    </citation>
    <scope>NUCLEOTIDE SEQUENCE [LARGE SCALE GENOMIC DNA]</scope>
    <source>
        <strain evidence="3">ATCC BAA-591 / DSM 15170 / ISM</strain>
    </source>
</reference>
<keyword evidence="3" id="KW-1185">Reference proteome</keyword>
<comment type="caution">
    <text evidence="2">The sequence shown here is derived from an EMBL/GenBank/DDBJ whole genome shotgun (WGS) entry which is preliminary data.</text>
</comment>
<dbReference type="STRING" id="89187.ISM_04535"/>
<dbReference type="OrthoDB" id="5196680at2"/>
<protein>
    <recommendedName>
        <fullName evidence="4">RNase NYN domain-containing protein</fullName>
    </recommendedName>
</protein>
<evidence type="ECO:0000256" key="1">
    <source>
        <dbReference type="SAM" id="Phobius"/>
    </source>
</evidence>
<dbReference type="HOGENOM" id="CLU_117578_0_0_5"/>
<dbReference type="AlphaFoldDB" id="A3SJJ9"/>
<dbReference type="Gene3D" id="3.40.50.11980">
    <property type="match status" value="1"/>
</dbReference>
<keyword evidence="1" id="KW-0472">Membrane</keyword>
<keyword evidence="1" id="KW-0812">Transmembrane</keyword>
<name>A3SJJ9_ROSNI</name>
<evidence type="ECO:0008006" key="4">
    <source>
        <dbReference type="Google" id="ProtNLM"/>
    </source>
</evidence>
<gene>
    <name evidence="2" type="ORF">ISM_04535</name>
</gene>
<evidence type="ECO:0000313" key="3">
    <source>
        <dbReference type="Proteomes" id="UP000005954"/>
    </source>
</evidence>
<dbReference type="eggNOG" id="ENOG5031TDE">
    <property type="taxonomic scope" value="Bacteria"/>
</dbReference>
<sequence>MPGSGSEEEGQTGMISPEAIAWIVFLLLAALVLWLGWRLLAARSKAARRSIIIDGSNVMFWDGGTPRAETVRAVVETLGREGYHSVIWFDANAGYKLFGRYAGPRDLAPYLGVPPRQVFVAPKGVPADPLVLEAARKLRARVVSNDRFRDWRESFPELGDARRLVRGATRGGDVRLRL</sequence>
<dbReference type="EMBL" id="AALY01000001">
    <property type="protein sequence ID" value="EAP77530.1"/>
    <property type="molecule type" value="Genomic_DNA"/>
</dbReference>
<evidence type="ECO:0000313" key="2">
    <source>
        <dbReference type="EMBL" id="EAP77530.1"/>
    </source>
</evidence>
<proteinExistence type="predicted"/>
<organism evidence="2 3">
    <name type="scientific">Roseovarius nubinhibens (strain ATCC BAA-591 / DSM 15170 / ISM)</name>
    <dbReference type="NCBI Taxonomy" id="89187"/>
    <lineage>
        <taxon>Bacteria</taxon>
        <taxon>Pseudomonadati</taxon>
        <taxon>Pseudomonadota</taxon>
        <taxon>Alphaproteobacteria</taxon>
        <taxon>Rhodobacterales</taxon>
        <taxon>Roseobacteraceae</taxon>
        <taxon>Roseovarius</taxon>
    </lineage>
</organism>